<dbReference type="EMBL" id="RZTZ01000002">
    <property type="protein sequence ID" value="RVT65430.1"/>
    <property type="molecule type" value="Genomic_DNA"/>
</dbReference>
<dbReference type="Proteomes" id="UP000288024">
    <property type="component" value="Unassembled WGS sequence"/>
</dbReference>
<evidence type="ECO:0000313" key="3">
    <source>
        <dbReference type="Proteomes" id="UP000288024"/>
    </source>
</evidence>
<protein>
    <submittedName>
        <fullName evidence="2">Uncharacterized protein</fullName>
    </submittedName>
</protein>
<sequence>MSVYNKEELLKMLQGIQEDVEELDVLLRNRNESVKKDIILHERTLDHLERELTALESRCFNTQEEKEYVTAILKRPVSLKLELGS</sequence>
<dbReference type="AlphaFoldDB" id="A0A3S2X508"/>
<feature type="coiled-coil region" evidence="1">
    <location>
        <begin position="6"/>
        <end position="65"/>
    </location>
</feature>
<comment type="caution">
    <text evidence="2">The sequence shown here is derived from an EMBL/GenBank/DDBJ whole genome shotgun (WGS) entry which is preliminary data.</text>
</comment>
<organism evidence="2 3">
    <name type="scientific">Niallia taxi</name>
    <dbReference type="NCBI Taxonomy" id="2499688"/>
    <lineage>
        <taxon>Bacteria</taxon>
        <taxon>Bacillati</taxon>
        <taxon>Bacillota</taxon>
        <taxon>Bacilli</taxon>
        <taxon>Bacillales</taxon>
        <taxon>Bacillaceae</taxon>
        <taxon>Niallia</taxon>
    </lineage>
</organism>
<dbReference type="GeneID" id="87616480"/>
<reference evidence="2 3" key="1">
    <citation type="submission" date="2019-01" db="EMBL/GenBank/DDBJ databases">
        <title>Bacillus sp. M5HDSG1-1, whole genome shotgun sequence.</title>
        <authorList>
            <person name="Tuo L."/>
        </authorList>
    </citation>
    <scope>NUCLEOTIDE SEQUENCE [LARGE SCALE GENOMIC DNA]</scope>
    <source>
        <strain evidence="2 3">M5HDSG1-1</strain>
    </source>
</reference>
<proteinExistence type="predicted"/>
<evidence type="ECO:0000256" key="1">
    <source>
        <dbReference type="SAM" id="Coils"/>
    </source>
</evidence>
<name>A0A3S2X508_9BACI</name>
<keyword evidence="1" id="KW-0175">Coiled coil</keyword>
<dbReference type="RefSeq" id="WP_127737648.1">
    <property type="nucleotide sequence ID" value="NZ_CAJCKN010000077.1"/>
</dbReference>
<accession>A0A3S2X508</accession>
<keyword evidence="3" id="KW-1185">Reference proteome</keyword>
<evidence type="ECO:0000313" key="2">
    <source>
        <dbReference type="EMBL" id="RVT65430.1"/>
    </source>
</evidence>
<gene>
    <name evidence="2" type="ORF">EM808_07985</name>
</gene>